<dbReference type="RefSeq" id="WP_127162944.1">
    <property type="nucleotide sequence ID" value="NZ_CP029822.1"/>
</dbReference>
<keyword evidence="6" id="KW-0239">DNA-directed DNA polymerase</keyword>
<evidence type="ECO:0000313" key="9">
    <source>
        <dbReference type="EMBL" id="AZS50526.1"/>
    </source>
</evidence>
<dbReference type="AlphaFoldDB" id="A0A3Q9JIX2"/>
<evidence type="ECO:0000256" key="2">
    <source>
        <dbReference type="ARBA" id="ARBA00014363"/>
    </source>
</evidence>
<keyword evidence="10" id="KW-1185">Reference proteome</keyword>
<dbReference type="PANTHER" id="PTHR11669:SF8">
    <property type="entry name" value="DNA POLYMERASE III SUBUNIT DELTA"/>
    <property type="match status" value="1"/>
</dbReference>
<dbReference type="InterPro" id="IPR050238">
    <property type="entry name" value="DNA_Rep/Repair_Clamp_Loader"/>
</dbReference>
<dbReference type="Pfam" id="PF13177">
    <property type="entry name" value="DNA_pol3_delta2"/>
    <property type="match status" value="1"/>
</dbReference>
<evidence type="ECO:0000313" key="10">
    <source>
        <dbReference type="Proteomes" id="UP000273143"/>
    </source>
</evidence>
<dbReference type="KEGG" id="emo:DM558_06930"/>
<dbReference type="InterPro" id="IPR015199">
    <property type="entry name" value="DNA_pol_III_delta_C"/>
</dbReference>
<dbReference type="GO" id="GO:0009360">
    <property type="term" value="C:DNA polymerase III complex"/>
    <property type="evidence" value="ECO:0007669"/>
    <property type="project" value="InterPro"/>
</dbReference>
<dbReference type="Gene3D" id="1.20.272.10">
    <property type="match status" value="1"/>
</dbReference>
<dbReference type="GO" id="GO:0003677">
    <property type="term" value="F:DNA binding"/>
    <property type="evidence" value="ECO:0007669"/>
    <property type="project" value="InterPro"/>
</dbReference>
<organism evidence="9 10">
    <name type="scientific">Entomomonas moraniae</name>
    <dbReference type="NCBI Taxonomy" id="2213226"/>
    <lineage>
        <taxon>Bacteria</taxon>
        <taxon>Pseudomonadati</taxon>
        <taxon>Pseudomonadota</taxon>
        <taxon>Gammaproteobacteria</taxon>
        <taxon>Pseudomonadales</taxon>
        <taxon>Pseudomonadaceae</taxon>
        <taxon>Entomomonas</taxon>
    </lineage>
</organism>
<proteinExistence type="predicted"/>
<comment type="catalytic activity">
    <reaction evidence="7">
        <text>DNA(n) + a 2'-deoxyribonucleoside 5'-triphosphate = DNA(n+1) + diphosphate</text>
        <dbReference type="Rhea" id="RHEA:22508"/>
        <dbReference type="Rhea" id="RHEA-COMP:17339"/>
        <dbReference type="Rhea" id="RHEA-COMP:17340"/>
        <dbReference type="ChEBI" id="CHEBI:33019"/>
        <dbReference type="ChEBI" id="CHEBI:61560"/>
        <dbReference type="ChEBI" id="CHEBI:173112"/>
        <dbReference type="EC" id="2.7.7.7"/>
    </reaction>
</comment>
<dbReference type="InterPro" id="IPR004622">
    <property type="entry name" value="DNA_pol_HolB"/>
</dbReference>
<dbReference type="GO" id="GO:0003887">
    <property type="term" value="F:DNA-directed DNA polymerase activity"/>
    <property type="evidence" value="ECO:0007669"/>
    <property type="project" value="UniProtKB-KW"/>
</dbReference>
<name>A0A3Q9JIX2_9GAMM</name>
<accession>A0A3Q9JIX2</accession>
<evidence type="ECO:0000256" key="5">
    <source>
        <dbReference type="ARBA" id="ARBA00022705"/>
    </source>
</evidence>
<dbReference type="Proteomes" id="UP000273143">
    <property type="component" value="Chromosome"/>
</dbReference>
<dbReference type="NCBIfam" id="NF004310">
    <property type="entry name" value="PRK05707.1"/>
    <property type="match status" value="1"/>
</dbReference>
<dbReference type="Gene3D" id="3.40.50.300">
    <property type="entry name" value="P-loop containing nucleotide triphosphate hydrolases"/>
    <property type="match status" value="1"/>
</dbReference>
<keyword evidence="3 9" id="KW-0808">Transferase</keyword>
<dbReference type="EMBL" id="CP029822">
    <property type="protein sequence ID" value="AZS50526.1"/>
    <property type="molecule type" value="Genomic_DNA"/>
</dbReference>
<protein>
    <recommendedName>
        <fullName evidence="2">DNA polymerase III subunit delta'</fullName>
        <ecNumber evidence="1">2.7.7.7</ecNumber>
    </recommendedName>
</protein>
<dbReference type="InterPro" id="IPR027417">
    <property type="entry name" value="P-loop_NTPase"/>
</dbReference>
<sequence>MLDKLLPWQQMLWQQMVSNKKLAHAYLFYGKKGIGKYLFAERLAHYWLCLSPVHEQPCGQCKSCHLLLGSGAHPDIFHLMPEDSEFIKVNQIRALIDFINQTPQISPCKVVLLEPAEALNLNAANALLKSLEEPAGNSRLILVSHQIGQLLPTIKSRCIQQLCPLPKQENALLWMGEALPDLTKEQLSQLSMLAGNAPLYAVELHQQGILAQRELVVADMKKLLKQQVVVSQVAEAWNAIPLLVIFDWFCQWIHTILCFQVTGDKNTLGAEDMQKVLGYVADKSTPENVRQLQNKLLQERQKVLAKANLNRVLLLESVLIDWINLLQAR</sequence>
<evidence type="ECO:0000256" key="3">
    <source>
        <dbReference type="ARBA" id="ARBA00022679"/>
    </source>
</evidence>
<evidence type="ECO:0000256" key="4">
    <source>
        <dbReference type="ARBA" id="ARBA00022695"/>
    </source>
</evidence>
<dbReference type="GO" id="GO:0006261">
    <property type="term" value="P:DNA-templated DNA replication"/>
    <property type="evidence" value="ECO:0007669"/>
    <property type="project" value="TreeGrafter"/>
</dbReference>
<keyword evidence="4 9" id="KW-0548">Nucleotidyltransferase</keyword>
<dbReference type="PANTHER" id="PTHR11669">
    <property type="entry name" value="REPLICATION FACTOR C / DNA POLYMERASE III GAMMA-TAU SUBUNIT"/>
    <property type="match status" value="1"/>
</dbReference>
<dbReference type="SUPFAM" id="SSF52540">
    <property type="entry name" value="P-loop containing nucleoside triphosphate hydrolases"/>
    <property type="match status" value="1"/>
</dbReference>
<dbReference type="GO" id="GO:0008408">
    <property type="term" value="F:3'-5' exonuclease activity"/>
    <property type="evidence" value="ECO:0007669"/>
    <property type="project" value="InterPro"/>
</dbReference>
<evidence type="ECO:0000256" key="6">
    <source>
        <dbReference type="ARBA" id="ARBA00022932"/>
    </source>
</evidence>
<evidence type="ECO:0000256" key="7">
    <source>
        <dbReference type="ARBA" id="ARBA00049244"/>
    </source>
</evidence>
<feature type="domain" description="DNA polymerase III delta subunit C-terminal" evidence="8">
    <location>
        <begin position="210"/>
        <end position="322"/>
    </location>
</feature>
<evidence type="ECO:0000256" key="1">
    <source>
        <dbReference type="ARBA" id="ARBA00012417"/>
    </source>
</evidence>
<dbReference type="Pfam" id="PF09115">
    <property type="entry name" value="DNApol3-delta_C"/>
    <property type="match status" value="1"/>
</dbReference>
<reference evidence="10" key="1">
    <citation type="submission" date="2018-06" db="EMBL/GenBank/DDBJ databases">
        <title>Complete genome of Pseudomonas insecticola strain QZS01.</title>
        <authorList>
            <person name="Wang J."/>
            <person name="Su Q."/>
        </authorList>
    </citation>
    <scope>NUCLEOTIDE SEQUENCE [LARGE SCALE GENOMIC DNA]</scope>
    <source>
        <strain evidence="10">QZS01</strain>
    </source>
</reference>
<dbReference type="EC" id="2.7.7.7" evidence="1"/>
<evidence type="ECO:0000259" key="8">
    <source>
        <dbReference type="Pfam" id="PF09115"/>
    </source>
</evidence>
<gene>
    <name evidence="9" type="ORF">DM558_06930</name>
</gene>
<keyword evidence="5" id="KW-0235">DNA replication</keyword>
<dbReference type="NCBIfam" id="TIGR00678">
    <property type="entry name" value="holB"/>
    <property type="match status" value="1"/>
</dbReference>